<dbReference type="Proteomes" id="UP000183832">
    <property type="component" value="Unassembled WGS sequence"/>
</dbReference>
<sequence>MASTNNIKLTIINLPRLGARVRHTADFMKSMFKLELMTIITTILVAKTRVSVDDVKGIFCCWGIGWRSYERADNSMRSVSVVPSLNLQHIIKHGTVRLVIQFIDVKC</sequence>
<reference evidence="1 2" key="1">
    <citation type="submission" date="2015-04" db="EMBL/GenBank/DDBJ databases">
        <authorList>
            <person name="Syromyatnikov M.Y."/>
            <person name="Popov V.N."/>
        </authorList>
    </citation>
    <scope>NUCLEOTIDE SEQUENCE [LARGE SCALE GENOMIC DNA]</scope>
</reference>
<name>A0A1J1HK48_9DIPT</name>
<protein>
    <submittedName>
        <fullName evidence="1">CLUMA_CG002078, isoform A</fullName>
    </submittedName>
</protein>
<organism evidence="1 2">
    <name type="scientific">Clunio marinus</name>
    <dbReference type="NCBI Taxonomy" id="568069"/>
    <lineage>
        <taxon>Eukaryota</taxon>
        <taxon>Metazoa</taxon>
        <taxon>Ecdysozoa</taxon>
        <taxon>Arthropoda</taxon>
        <taxon>Hexapoda</taxon>
        <taxon>Insecta</taxon>
        <taxon>Pterygota</taxon>
        <taxon>Neoptera</taxon>
        <taxon>Endopterygota</taxon>
        <taxon>Diptera</taxon>
        <taxon>Nematocera</taxon>
        <taxon>Chironomoidea</taxon>
        <taxon>Chironomidae</taxon>
        <taxon>Clunio</taxon>
    </lineage>
</organism>
<dbReference type="EMBL" id="CVRI01000006">
    <property type="protein sequence ID" value="CRK88299.1"/>
    <property type="molecule type" value="Genomic_DNA"/>
</dbReference>
<dbReference type="AlphaFoldDB" id="A0A1J1HK48"/>
<evidence type="ECO:0000313" key="1">
    <source>
        <dbReference type="EMBL" id="CRK88299.1"/>
    </source>
</evidence>
<keyword evidence="2" id="KW-1185">Reference proteome</keyword>
<gene>
    <name evidence="1" type="ORF">CLUMA_CG002078</name>
</gene>
<evidence type="ECO:0000313" key="2">
    <source>
        <dbReference type="Proteomes" id="UP000183832"/>
    </source>
</evidence>
<proteinExistence type="predicted"/>
<accession>A0A1J1HK48</accession>